<feature type="transmembrane region" description="Helical" evidence="1">
    <location>
        <begin position="19"/>
        <end position="38"/>
    </location>
</feature>
<comment type="caution">
    <text evidence="2">The sequence shown here is derived from an EMBL/GenBank/DDBJ whole genome shotgun (WGS) entry which is preliminary data.</text>
</comment>
<dbReference type="AlphaFoldDB" id="A0A9Q4Q1D4"/>
<keyword evidence="1" id="KW-0472">Membrane</keyword>
<evidence type="ECO:0000313" key="3">
    <source>
        <dbReference type="Proteomes" id="UP001154061"/>
    </source>
</evidence>
<name>A0A9Q4Q1D4_9EURY</name>
<proteinExistence type="predicted"/>
<dbReference type="EMBL" id="JAMQOT010000005">
    <property type="protein sequence ID" value="MDF9747119.1"/>
    <property type="molecule type" value="Genomic_DNA"/>
</dbReference>
<protein>
    <submittedName>
        <fullName evidence="2">DUF3054 domain-containing protein</fullName>
    </submittedName>
</protein>
<evidence type="ECO:0000313" key="2">
    <source>
        <dbReference type="EMBL" id="MDF9747119.1"/>
    </source>
</evidence>
<accession>A0A9Q4Q1D4</accession>
<feature type="transmembrane region" description="Helical" evidence="1">
    <location>
        <begin position="112"/>
        <end position="133"/>
    </location>
</feature>
<dbReference type="Proteomes" id="UP001154061">
    <property type="component" value="Unassembled WGS sequence"/>
</dbReference>
<dbReference type="RefSeq" id="WP_277522904.1">
    <property type="nucleotide sequence ID" value="NZ_JAMQOT010000005.1"/>
</dbReference>
<feature type="transmembrane region" description="Helical" evidence="1">
    <location>
        <begin position="81"/>
        <end position="100"/>
    </location>
</feature>
<evidence type="ECO:0000256" key="1">
    <source>
        <dbReference type="SAM" id="Phobius"/>
    </source>
</evidence>
<keyword evidence="1" id="KW-0812">Transmembrane</keyword>
<gene>
    <name evidence="2" type="ORF">NDI89_16150</name>
</gene>
<dbReference type="Pfam" id="PF11255">
    <property type="entry name" value="DUF3054"/>
    <property type="match status" value="1"/>
</dbReference>
<dbReference type="InterPro" id="IPR021414">
    <property type="entry name" value="DUF3054"/>
</dbReference>
<feature type="transmembrane region" description="Helical" evidence="1">
    <location>
        <begin position="50"/>
        <end position="74"/>
    </location>
</feature>
<sequence>MDTAVQTGVRDSAPDRHRVVAGLVDVVLVAGMVLYGYIDHGGDPIADPVGSLGTIAPFVVGWLAVALLAGVYTLESPLSGHGLRVTAVTWIAAANVGLMIRGSPLFDGGTTWPFPVVITASVLVVLMGWRLGYSLLFAATE</sequence>
<organism evidence="2 3">
    <name type="scientific">Natrinema salsiterrestre</name>
    <dbReference type="NCBI Taxonomy" id="2950540"/>
    <lineage>
        <taxon>Archaea</taxon>
        <taxon>Methanobacteriati</taxon>
        <taxon>Methanobacteriota</taxon>
        <taxon>Stenosarchaea group</taxon>
        <taxon>Halobacteria</taxon>
        <taxon>Halobacteriales</taxon>
        <taxon>Natrialbaceae</taxon>
        <taxon>Natrinema</taxon>
    </lineage>
</organism>
<keyword evidence="1" id="KW-1133">Transmembrane helix</keyword>
<keyword evidence="3" id="KW-1185">Reference proteome</keyword>
<reference evidence="2" key="1">
    <citation type="submission" date="2022-06" db="EMBL/GenBank/DDBJ databases">
        <title>Natrinema sp. a new haloarchaeum isolate from saline soil.</title>
        <authorList>
            <person name="Strakova D."/>
            <person name="Galisteo C."/>
            <person name="Sanchez-Porro C."/>
            <person name="Ventosa A."/>
        </authorList>
    </citation>
    <scope>NUCLEOTIDE SEQUENCE</scope>
    <source>
        <strain evidence="2">S1CR25-10</strain>
    </source>
</reference>